<dbReference type="AlphaFoldDB" id="A0A1R0FAA2"/>
<feature type="compositionally biased region" description="Basic and acidic residues" evidence="1">
    <location>
        <begin position="531"/>
        <end position="544"/>
    </location>
</feature>
<name>A0A1R0FAA2_9HYPH</name>
<feature type="region of interest" description="Disordered" evidence="1">
    <location>
        <begin position="751"/>
        <end position="825"/>
    </location>
</feature>
<reference evidence="2 3" key="1">
    <citation type="submission" date="2016-12" db="EMBL/GenBank/DDBJ databases">
        <title>Comparative genomics of Bartonella apis.</title>
        <authorList>
            <person name="Engel P."/>
        </authorList>
    </citation>
    <scope>NUCLEOTIDE SEQUENCE [LARGE SCALE GENOMIC DNA]</scope>
    <source>
        <strain evidence="2 3">PEB0149</strain>
    </source>
</reference>
<evidence type="ECO:0000313" key="2">
    <source>
        <dbReference type="EMBL" id="OLY43923.1"/>
    </source>
</evidence>
<sequence length="1069" mass="118120">MVNFAELLRKSIERQALEPTLQVRQRVYEEARSKIKSRLAEMGAPELVRRSYLLQLEGAICEVEASYVMAPEFFDHKNDSANARFSYNARLPDYLGGDSDSGSTVKKFHVFSEKAARLMEEQSKVEQRQAFPFEEENKVFALDNGRRRHSRVRSGEPFDLDIADLLFNDDKARQPDGNNQINRAKPVHSGFDFDDGYTNPLIERRGEALDGISNNIVHEPVKTEFVNRTDFVDQNDREKKRVNEIRSEIVPLDILRQERKNRIKRMAAESVFVGDVKNRTRAENSQSIKPQAVFVGSGKTELEATSINTRQSEASWPKQNSFVPASTDAQHMTVVREKDMSEKDTVGKDMTARNSESLNEVAGIFGYVGAERGLSRASGIDDYPLYIDTPVSPVSAGILSGKIAFDTIGGQTARMERQPFGTFNREALNNKTDNKTGDREHDKIAGFKTETVVMASTTPFSKNGLKRRSFSGTRNGQTGANGFEAVGIPDKASSTDMPVYEGNKVGVNGVILAENAVHKVSTAQAFGCDERGETQKADISRKSQTDFLSEKTFPAGTPTPVDEISTEEKTRNSNFSFPSGQQNEQRKGESVAEKNTTTSGDSATTFIDEEREVVTASVPDIPEEGGIGQKKECLNGLSDKGSEKAGAGDIADTFEQKRTEFFKRLDHIDNNRLEQDLFPPMSFFDGKDKGKATNRPHPRGYYPSHLLKMLTGRSVAAGVFFILALVFYAYFHGRSGPSVPLGGKQSQNIVTGDEKARNNPDPVQKNAANIKKPNDNAKNPSRKNDNAGGNQRSNTNNLAKKIANEKLPQPQKSSARQAKPDQMQTNLTENSHDAVSLTNKNPVVRLASLPASVMRPVVEETSSENVTDDPAAGVKNKSENPMPETQSAHTEKTEPGLLLINDKKGNQLKMQSTVTWSLKPPHSAENPLDETALVADFKTGDGKLGARMSIRKNYRDNLGATHLIDLSFSQADGFDSGVVVDVKGVYYGDKINVLNKQASTIVADLYENNFVASLRDDKDNKENNRNFLTRSAVIGFQTVFTDGKTALFMLNKGAAENQLFDKFNDPTTH</sequence>
<feature type="compositionally biased region" description="Polar residues" evidence="1">
    <location>
        <begin position="593"/>
        <end position="602"/>
    </location>
</feature>
<dbReference type="OrthoDB" id="8442940at2"/>
<dbReference type="Proteomes" id="UP000187344">
    <property type="component" value="Unassembled WGS sequence"/>
</dbReference>
<organism evidence="2 3">
    <name type="scientific">Bartonella apis</name>
    <dbReference type="NCBI Taxonomy" id="1686310"/>
    <lineage>
        <taxon>Bacteria</taxon>
        <taxon>Pseudomonadati</taxon>
        <taxon>Pseudomonadota</taxon>
        <taxon>Alphaproteobacteria</taxon>
        <taxon>Hyphomicrobiales</taxon>
        <taxon>Bartonellaceae</taxon>
        <taxon>Bartonella</taxon>
    </lineage>
</organism>
<feature type="compositionally biased region" description="Polar residues" evidence="1">
    <location>
        <begin position="787"/>
        <end position="798"/>
    </location>
</feature>
<keyword evidence="3" id="KW-1185">Reference proteome</keyword>
<feature type="compositionally biased region" description="Polar residues" evidence="1">
    <location>
        <begin position="810"/>
        <end position="825"/>
    </location>
</feature>
<accession>A0A1R0FAA2</accession>
<gene>
    <name evidence="2" type="ORF">PEB0149_013650</name>
</gene>
<evidence type="ECO:0000313" key="3">
    <source>
        <dbReference type="Proteomes" id="UP000187344"/>
    </source>
</evidence>
<feature type="region of interest" description="Disordered" evidence="1">
    <location>
        <begin position="858"/>
        <end position="892"/>
    </location>
</feature>
<feature type="region of interest" description="Disordered" evidence="1">
    <location>
        <begin position="463"/>
        <end position="486"/>
    </location>
</feature>
<dbReference type="RefSeq" id="WP_075869088.1">
    <property type="nucleotide sequence ID" value="NZ_CALYQA010000006.1"/>
</dbReference>
<protein>
    <submittedName>
        <fullName evidence="2">Uncharacterized protein</fullName>
    </submittedName>
</protein>
<proteinExistence type="predicted"/>
<feature type="compositionally biased region" description="Polar residues" evidence="1">
    <location>
        <begin position="572"/>
        <end position="583"/>
    </location>
</feature>
<comment type="caution">
    <text evidence="2">The sequence shown here is derived from an EMBL/GenBank/DDBJ whole genome shotgun (WGS) entry which is preliminary data.</text>
</comment>
<dbReference type="EMBL" id="LXYT01000001">
    <property type="protein sequence ID" value="OLY43923.1"/>
    <property type="molecule type" value="Genomic_DNA"/>
</dbReference>
<evidence type="ECO:0000256" key="1">
    <source>
        <dbReference type="SAM" id="MobiDB-lite"/>
    </source>
</evidence>
<feature type="region of interest" description="Disordered" evidence="1">
    <location>
        <begin position="531"/>
        <end position="602"/>
    </location>
</feature>
<feature type="compositionally biased region" description="Polar residues" evidence="1">
    <location>
        <begin position="470"/>
        <end position="480"/>
    </location>
</feature>